<name>A0A7H9AZD6_ZYGMR</name>
<proteinExistence type="inferred from homology"/>
<dbReference type="PANTHER" id="PTHR46035:SF1">
    <property type="entry name" value="TETRATRICOPEPTIDE REPEAT PROTEIN 4"/>
    <property type="match status" value="1"/>
</dbReference>
<keyword evidence="4" id="KW-0175">Coiled coil</keyword>
<dbReference type="GO" id="GO:0030544">
    <property type="term" value="F:Hsp70 protein binding"/>
    <property type="evidence" value="ECO:0007669"/>
    <property type="project" value="TreeGrafter"/>
</dbReference>
<dbReference type="AlphaFoldDB" id="A0A7H9AZD6"/>
<dbReference type="InterPro" id="IPR044059">
    <property type="entry name" value="Csn1/TTC4_wheel"/>
</dbReference>
<evidence type="ECO:0000256" key="4">
    <source>
        <dbReference type="SAM" id="Coils"/>
    </source>
</evidence>
<dbReference type="Gene3D" id="1.25.40.10">
    <property type="entry name" value="Tetratricopeptide repeat domain"/>
    <property type="match status" value="1"/>
</dbReference>
<evidence type="ECO:0000259" key="6">
    <source>
        <dbReference type="Pfam" id="PF18972"/>
    </source>
</evidence>
<dbReference type="InterPro" id="IPR011990">
    <property type="entry name" value="TPR-like_helical_dom_sf"/>
</dbReference>
<dbReference type="SMART" id="SM00028">
    <property type="entry name" value="TPR"/>
    <property type="match status" value="3"/>
</dbReference>
<dbReference type="GO" id="GO:0051879">
    <property type="term" value="F:Hsp90 protein binding"/>
    <property type="evidence" value="ECO:0007669"/>
    <property type="project" value="InterPro"/>
</dbReference>
<feature type="region of interest" description="Disordered" evidence="5">
    <location>
        <begin position="1"/>
        <end position="23"/>
    </location>
</feature>
<dbReference type="CDD" id="cd21381">
    <property type="entry name" value="CTWD_TTC4"/>
    <property type="match status" value="1"/>
</dbReference>
<dbReference type="PANTHER" id="PTHR46035">
    <property type="entry name" value="TETRATRICOPEPTIDE REPEAT PROTEIN 4"/>
    <property type="match status" value="1"/>
</dbReference>
<dbReference type="SUPFAM" id="SSF48452">
    <property type="entry name" value="TPR-like"/>
    <property type="match status" value="1"/>
</dbReference>
<dbReference type="InterPro" id="IPR019734">
    <property type="entry name" value="TPR_rpt"/>
</dbReference>
<dbReference type="Proteomes" id="UP000509704">
    <property type="component" value="Chromosome 3"/>
</dbReference>
<gene>
    <name evidence="7" type="ORF">HG535_0C01290</name>
</gene>
<keyword evidence="2" id="KW-0802">TPR repeat</keyword>
<protein>
    <recommendedName>
        <fullName evidence="6">Cns1/TTC4 wheel domain-containing protein</fullName>
    </recommendedName>
</protein>
<dbReference type="KEGG" id="zmk:HG535_0C01290"/>
<feature type="coiled-coil region" evidence="4">
    <location>
        <begin position="186"/>
        <end position="220"/>
    </location>
</feature>
<evidence type="ECO:0000313" key="7">
    <source>
        <dbReference type="EMBL" id="QLG71780.1"/>
    </source>
</evidence>
<evidence type="ECO:0000313" key="8">
    <source>
        <dbReference type="Proteomes" id="UP000509704"/>
    </source>
</evidence>
<dbReference type="GO" id="GO:0005634">
    <property type="term" value="C:nucleus"/>
    <property type="evidence" value="ECO:0007669"/>
    <property type="project" value="TreeGrafter"/>
</dbReference>
<feature type="domain" description="Cns1/TTC4 wheel" evidence="6">
    <location>
        <begin position="251"/>
        <end position="368"/>
    </location>
</feature>
<evidence type="ECO:0000256" key="3">
    <source>
        <dbReference type="ARBA" id="ARBA00023602"/>
    </source>
</evidence>
<dbReference type="RefSeq" id="XP_037143508.1">
    <property type="nucleotide sequence ID" value="XM_037287613.1"/>
</dbReference>
<dbReference type="Pfam" id="PF18972">
    <property type="entry name" value="Wheel"/>
    <property type="match status" value="1"/>
</dbReference>
<keyword evidence="1" id="KW-0677">Repeat</keyword>
<evidence type="ECO:0000256" key="1">
    <source>
        <dbReference type="ARBA" id="ARBA00022737"/>
    </source>
</evidence>
<dbReference type="EMBL" id="CP058606">
    <property type="protein sequence ID" value="QLG71780.1"/>
    <property type="molecule type" value="Genomic_DNA"/>
</dbReference>
<accession>A0A7H9AZD6</accession>
<comment type="similarity">
    <text evidence="3">Belongs to the TTC4 family.</text>
</comment>
<reference evidence="7 8" key="1">
    <citation type="submission" date="2020-07" db="EMBL/GenBank/DDBJ databases">
        <title>The yeast mating-type switching endonuclease HO is a domesticated member of an unorthodox homing genetic element family.</title>
        <authorList>
            <person name="Coughlan A.Y."/>
            <person name="Lombardi L."/>
            <person name="Braun-Galleani S."/>
            <person name="Martos A.R."/>
            <person name="Galeote V."/>
            <person name="Bigey F."/>
            <person name="Dequin S."/>
            <person name="Byrne K.P."/>
            <person name="Wolfe K.H."/>
        </authorList>
    </citation>
    <scope>NUCLEOTIDE SEQUENCE [LARGE SCALE GENOMIC DNA]</scope>
    <source>
        <strain evidence="7 8">NRRL Y-6702</strain>
    </source>
</reference>
<dbReference type="OrthoDB" id="420195at2759"/>
<evidence type="ECO:0000256" key="5">
    <source>
        <dbReference type="SAM" id="MobiDB-lite"/>
    </source>
</evidence>
<dbReference type="GO" id="GO:0005829">
    <property type="term" value="C:cytosol"/>
    <property type="evidence" value="ECO:0007669"/>
    <property type="project" value="TreeGrafter"/>
</dbReference>
<organism evidence="7 8">
    <name type="scientific">Zygotorulaspora mrakii</name>
    <name type="common">Zygosaccharomyces mrakii</name>
    <dbReference type="NCBI Taxonomy" id="42260"/>
    <lineage>
        <taxon>Eukaryota</taxon>
        <taxon>Fungi</taxon>
        <taxon>Dikarya</taxon>
        <taxon>Ascomycota</taxon>
        <taxon>Saccharomycotina</taxon>
        <taxon>Saccharomycetes</taxon>
        <taxon>Saccharomycetales</taxon>
        <taxon>Saccharomycetaceae</taxon>
        <taxon>Zygotorulaspora</taxon>
    </lineage>
</organism>
<evidence type="ECO:0000256" key="2">
    <source>
        <dbReference type="ARBA" id="ARBA00022803"/>
    </source>
</evidence>
<keyword evidence="8" id="KW-1185">Reference proteome</keyword>
<dbReference type="GeneID" id="59235476"/>
<dbReference type="GO" id="GO:0006457">
    <property type="term" value="P:protein folding"/>
    <property type="evidence" value="ECO:0007669"/>
    <property type="project" value="TreeGrafter"/>
</dbReference>
<sequence>MTENYERPKKYVAGPNDPALPPQLSDFQGKTTDEVLEELNRMPFFMTKLDDSDGAGGENIELEALKALAYEGEPHEIAENFKKQGNALYKHKKYKDARGLYTKGIEIECGNSNINESLFANRAACELEIRNYGRCLTDCKAALQFNPKNLKCYYRMGRAFIALKKLREAEGVVGFGLTFDPENKSLLSLQEVISKKEHEIKEAEEKKQEEIKRGENLKIILDNAVKLRNIEIVNTKEPAELVRETKFRLEDPMDFESQLIFPALVLYPTTDEFDFVGEVSELTSISELLQLVMERPANWFELQGHEDFSVKKLVAYMEVKDGGLVKIGKKVIIHDLLKMEKPNVPLFDNALKIYFVPKSESEKWLSNWSKQKALDRRISNISGSSSL</sequence>